<sequence>AGDELNLTKSEKWRPVSDSIELHDIPAAHRGVLALALQPASERLRKDELLGHRVQSFLGGSADARRASVAWWRTSKCMKEAWSHDIRILPASDQSLLLERLAIALREVATVIGEEMLAMQHWR</sequence>
<accession>A0ABN9VE02</accession>
<organism evidence="1 2">
    <name type="scientific">Prorocentrum cordatum</name>
    <dbReference type="NCBI Taxonomy" id="2364126"/>
    <lineage>
        <taxon>Eukaryota</taxon>
        <taxon>Sar</taxon>
        <taxon>Alveolata</taxon>
        <taxon>Dinophyceae</taxon>
        <taxon>Prorocentrales</taxon>
        <taxon>Prorocentraceae</taxon>
        <taxon>Prorocentrum</taxon>
    </lineage>
</organism>
<dbReference type="EMBL" id="CAUYUJ010016966">
    <property type="protein sequence ID" value="CAK0870456.1"/>
    <property type="molecule type" value="Genomic_DNA"/>
</dbReference>
<gene>
    <name evidence="1" type="ORF">PCOR1329_LOCUS56573</name>
</gene>
<evidence type="ECO:0000313" key="1">
    <source>
        <dbReference type="EMBL" id="CAK0870456.1"/>
    </source>
</evidence>
<comment type="caution">
    <text evidence="1">The sequence shown here is derived from an EMBL/GenBank/DDBJ whole genome shotgun (WGS) entry which is preliminary data.</text>
</comment>
<evidence type="ECO:0000313" key="2">
    <source>
        <dbReference type="Proteomes" id="UP001189429"/>
    </source>
</evidence>
<proteinExistence type="predicted"/>
<name>A0ABN9VE02_9DINO</name>
<keyword evidence="2" id="KW-1185">Reference proteome</keyword>
<reference evidence="1" key="1">
    <citation type="submission" date="2023-10" db="EMBL/GenBank/DDBJ databases">
        <authorList>
            <person name="Chen Y."/>
            <person name="Shah S."/>
            <person name="Dougan E. K."/>
            <person name="Thang M."/>
            <person name="Chan C."/>
        </authorList>
    </citation>
    <scope>NUCLEOTIDE SEQUENCE [LARGE SCALE GENOMIC DNA]</scope>
</reference>
<protein>
    <submittedName>
        <fullName evidence="1">Uncharacterized protein</fullName>
    </submittedName>
</protein>
<feature type="non-terminal residue" evidence="1">
    <location>
        <position position="123"/>
    </location>
</feature>
<dbReference type="Proteomes" id="UP001189429">
    <property type="component" value="Unassembled WGS sequence"/>
</dbReference>
<feature type="non-terminal residue" evidence="1">
    <location>
        <position position="1"/>
    </location>
</feature>